<dbReference type="GO" id="GO:0051301">
    <property type="term" value="P:cell division"/>
    <property type="evidence" value="ECO:0007669"/>
    <property type="project" value="UniProtKB-KW"/>
</dbReference>
<dbReference type="NCBIfam" id="TIGR01082">
    <property type="entry name" value="murC"/>
    <property type="match status" value="1"/>
</dbReference>
<dbReference type="PANTHER" id="PTHR43445:SF3">
    <property type="entry name" value="UDP-N-ACETYLMURAMATE--L-ALANINE LIGASE"/>
    <property type="match status" value="1"/>
</dbReference>
<dbReference type="InterPro" id="IPR013221">
    <property type="entry name" value="Mur_ligase_cen"/>
</dbReference>
<evidence type="ECO:0000256" key="9">
    <source>
        <dbReference type="ARBA" id="ARBA00022960"/>
    </source>
</evidence>
<keyword evidence="4" id="KW-0963">Cytoplasm</keyword>
<evidence type="ECO:0000259" key="17">
    <source>
        <dbReference type="Pfam" id="PF08245"/>
    </source>
</evidence>
<sequence length="437" mass="50006">MEYYFIGIKGSGMASLATIVFDRHEQVSGSDIDKYIFTQKPLEERHIPIYHFDENNIKEGMTIIIGNAFNESNPEVKKAMELAKQGKVQVYWYHDFLGQLVEEYTSISVAGTHGKTTTTGMISHVMAEVAPTGFLIGDGTGDMPDDGEYFVLESCEYQRHFLAYKPQYAIITNIELDHVDYYKDMEDYRDAFETFANQVKKGIVLFGDDEEVRRLHVKTKHLYYGLQDDNDVQAVHVIQNEEGMSFDVLYKKAYFGSFKLPFVGKPLLWNSLGVIALGIMEGLQPAVLQEGLASFPGVKRRFTIEEKNGNVYIDDYAHHPTAVKYMIEAARIKYPDKKIIAIFKPDRYSRIYYFMDRFAQELDQADETYLCHFPENAAKEPGINITIQDLADRCAHAQVIQEDETAAKFLADRGPAVYLFMSSKDIYKLKNIVKSFQ</sequence>
<evidence type="ECO:0000256" key="4">
    <source>
        <dbReference type="ARBA" id="ARBA00022490"/>
    </source>
</evidence>
<proteinExistence type="predicted"/>
<name>A0A4R3TMD7_9FIRM</name>
<feature type="domain" description="Mur ligase central" evidence="17">
    <location>
        <begin position="109"/>
        <end position="277"/>
    </location>
</feature>
<feature type="domain" description="Mur ligase N-terminal catalytic" evidence="15">
    <location>
        <begin position="2"/>
        <end position="104"/>
    </location>
</feature>
<evidence type="ECO:0000313" key="19">
    <source>
        <dbReference type="Proteomes" id="UP000295773"/>
    </source>
</evidence>
<dbReference type="SUPFAM" id="SSF51984">
    <property type="entry name" value="MurCD N-terminal domain"/>
    <property type="match status" value="1"/>
</dbReference>
<dbReference type="GO" id="GO:0005737">
    <property type="term" value="C:cytoplasm"/>
    <property type="evidence" value="ECO:0007669"/>
    <property type="project" value="UniProtKB-SubCell"/>
</dbReference>
<evidence type="ECO:0000259" key="15">
    <source>
        <dbReference type="Pfam" id="PF01225"/>
    </source>
</evidence>
<evidence type="ECO:0000256" key="14">
    <source>
        <dbReference type="NCBIfam" id="TIGR01082"/>
    </source>
</evidence>
<evidence type="ECO:0000256" key="10">
    <source>
        <dbReference type="ARBA" id="ARBA00022984"/>
    </source>
</evidence>
<dbReference type="SUPFAM" id="SSF53623">
    <property type="entry name" value="MurD-like peptide ligases, catalytic domain"/>
    <property type="match status" value="1"/>
</dbReference>
<dbReference type="EC" id="6.3.2.8" evidence="3 14"/>
<evidence type="ECO:0000256" key="1">
    <source>
        <dbReference type="ARBA" id="ARBA00004496"/>
    </source>
</evidence>
<dbReference type="AlphaFoldDB" id="A0A4R3TMD7"/>
<dbReference type="Pfam" id="PF02875">
    <property type="entry name" value="Mur_ligase_C"/>
    <property type="match status" value="1"/>
</dbReference>
<dbReference type="Gene3D" id="3.90.190.20">
    <property type="entry name" value="Mur ligase, C-terminal domain"/>
    <property type="match status" value="1"/>
</dbReference>
<evidence type="ECO:0000256" key="7">
    <source>
        <dbReference type="ARBA" id="ARBA00022741"/>
    </source>
</evidence>
<evidence type="ECO:0000256" key="8">
    <source>
        <dbReference type="ARBA" id="ARBA00022840"/>
    </source>
</evidence>
<dbReference type="Pfam" id="PF08245">
    <property type="entry name" value="Mur_ligase_M"/>
    <property type="match status" value="1"/>
</dbReference>
<dbReference type="GO" id="GO:0071555">
    <property type="term" value="P:cell wall organization"/>
    <property type="evidence" value="ECO:0007669"/>
    <property type="project" value="UniProtKB-KW"/>
</dbReference>
<comment type="catalytic activity">
    <reaction evidence="13">
        <text>UDP-N-acetyl-alpha-D-muramate + L-alanine + ATP = UDP-N-acetyl-alpha-D-muramoyl-L-alanine + ADP + phosphate + H(+)</text>
        <dbReference type="Rhea" id="RHEA:23372"/>
        <dbReference type="ChEBI" id="CHEBI:15378"/>
        <dbReference type="ChEBI" id="CHEBI:30616"/>
        <dbReference type="ChEBI" id="CHEBI:43474"/>
        <dbReference type="ChEBI" id="CHEBI:57972"/>
        <dbReference type="ChEBI" id="CHEBI:70757"/>
        <dbReference type="ChEBI" id="CHEBI:83898"/>
        <dbReference type="ChEBI" id="CHEBI:456216"/>
        <dbReference type="EC" id="6.3.2.8"/>
    </reaction>
</comment>
<dbReference type="Gene3D" id="3.40.1190.10">
    <property type="entry name" value="Mur-like, catalytic domain"/>
    <property type="match status" value="1"/>
</dbReference>
<dbReference type="InterPro" id="IPR036615">
    <property type="entry name" value="Mur_ligase_C_dom_sf"/>
</dbReference>
<evidence type="ECO:0000256" key="2">
    <source>
        <dbReference type="ARBA" id="ARBA00004752"/>
    </source>
</evidence>
<evidence type="ECO:0000256" key="13">
    <source>
        <dbReference type="ARBA" id="ARBA00047833"/>
    </source>
</evidence>
<keyword evidence="10" id="KW-0573">Peptidoglycan synthesis</keyword>
<evidence type="ECO:0000256" key="12">
    <source>
        <dbReference type="ARBA" id="ARBA00023316"/>
    </source>
</evidence>
<dbReference type="GO" id="GO:0009252">
    <property type="term" value="P:peptidoglycan biosynthetic process"/>
    <property type="evidence" value="ECO:0007669"/>
    <property type="project" value="UniProtKB-UniRule"/>
</dbReference>
<dbReference type="Gene3D" id="3.40.50.720">
    <property type="entry name" value="NAD(P)-binding Rossmann-like Domain"/>
    <property type="match status" value="1"/>
</dbReference>
<dbReference type="SUPFAM" id="SSF53244">
    <property type="entry name" value="MurD-like peptide ligases, peptide-binding domain"/>
    <property type="match status" value="1"/>
</dbReference>
<accession>A0A4R3TMD7</accession>
<organism evidence="18 19">
    <name type="scientific">Longicatena caecimuris</name>
    <dbReference type="NCBI Taxonomy" id="1796635"/>
    <lineage>
        <taxon>Bacteria</taxon>
        <taxon>Bacillati</taxon>
        <taxon>Bacillota</taxon>
        <taxon>Erysipelotrichia</taxon>
        <taxon>Erysipelotrichales</taxon>
        <taxon>Erysipelotrichaceae</taxon>
        <taxon>Longicatena</taxon>
    </lineage>
</organism>
<dbReference type="InterPro" id="IPR005758">
    <property type="entry name" value="UDP-N-AcMur_Ala_ligase_MurC"/>
</dbReference>
<dbReference type="GO" id="GO:0008763">
    <property type="term" value="F:UDP-N-acetylmuramate-L-alanine ligase activity"/>
    <property type="evidence" value="ECO:0007669"/>
    <property type="project" value="UniProtKB-UniRule"/>
</dbReference>
<dbReference type="EMBL" id="SMBP01000001">
    <property type="protein sequence ID" value="TCU63580.1"/>
    <property type="molecule type" value="Genomic_DNA"/>
</dbReference>
<dbReference type="UniPathway" id="UPA00219"/>
<keyword evidence="8" id="KW-0067">ATP-binding</keyword>
<keyword evidence="19" id="KW-1185">Reference proteome</keyword>
<dbReference type="InterPro" id="IPR050061">
    <property type="entry name" value="MurCDEF_pg_biosynth"/>
</dbReference>
<keyword evidence="7" id="KW-0547">Nucleotide-binding</keyword>
<keyword evidence="12" id="KW-0961">Cell wall biogenesis/degradation</keyword>
<keyword evidence="9" id="KW-0133">Cell shape</keyword>
<comment type="caution">
    <text evidence="18">The sequence shown here is derived from an EMBL/GenBank/DDBJ whole genome shotgun (WGS) entry which is preliminary data.</text>
</comment>
<dbReference type="GO" id="GO:0008360">
    <property type="term" value="P:regulation of cell shape"/>
    <property type="evidence" value="ECO:0007669"/>
    <property type="project" value="UniProtKB-KW"/>
</dbReference>
<evidence type="ECO:0000256" key="5">
    <source>
        <dbReference type="ARBA" id="ARBA00022598"/>
    </source>
</evidence>
<evidence type="ECO:0000259" key="16">
    <source>
        <dbReference type="Pfam" id="PF02875"/>
    </source>
</evidence>
<evidence type="ECO:0000313" key="18">
    <source>
        <dbReference type="EMBL" id="TCU63580.1"/>
    </source>
</evidence>
<dbReference type="Pfam" id="PF01225">
    <property type="entry name" value="Mur_ligase"/>
    <property type="match status" value="1"/>
</dbReference>
<dbReference type="InterPro" id="IPR036565">
    <property type="entry name" value="Mur-like_cat_sf"/>
</dbReference>
<dbReference type="GO" id="GO:0005524">
    <property type="term" value="F:ATP binding"/>
    <property type="evidence" value="ECO:0007669"/>
    <property type="project" value="UniProtKB-KW"/>
</dbReference>
<keyword evidence="5 18" id="KW-0436">Ligase</keyword>
<evidence type="ECO:0000256" key="6">
    <source>
        <dbReference type="ARBA" id="ARBA00022618"/>
    </source>
</evidence>
<comment type="subcellular location">
    <subcellularLocation>
        <location evidence="1">Cytoplasm</location>
    </subcellularLocation>
</comment>
<keyword evidence="11" id="KW-0131">Cell cycle</keyword>
<keyword evidence="6" id="KW-0132">Cell division</keyword>
<dbReference type="PANTHER" id="PTHR43445">
    <property type="entry name" value="UDP-N-ACETYLMURAMATE--L-ALANINE LIGASE-RELATED"/>
    <property type="match status" value="1"/>
</dbReference>
<dbReference type="InterPro" id="IPR004101">
    <property type="entry name" value="Mur_ligase_C"/>
</dbReference>
<evidence type="ECO:0000256" key="11">
    <source>
        <dbReference type="ARBA" id="ARBA00023306"/>
    </source>
</evidence>
<dbReference type="RefSeq" id="WP_117547618.1">
    <property type="nucleotide sequence ID" value="NZ_JANKBG010000001.1"/>
</dbReference>
<dbReference type="InterPro" id="IPR000713">
    <property type="entry name" value="Mur_ligase_N"/>
</dbReference>
<gene>
    <name evidence="18" type="ORF">EDD61_101234</name>
</gene>
<feature type="domain" description="Mur ligase C-terminal" evidence="16">
    <location>
        <begin position="300"/>
        <end position="408"/>
    </location>
</feature>
<reference evidence="18 19" key="1">
    <citation type="submission" date="2019-03" db="EMBL/GenBank/DDBJ databases">
        <title>Genomic Encyclopedia of Type Strains, Phase IV (KMG-IV): sequencing the most valuable type-strain genomes for metagenomic binning, comparative biology and taxonomic classification.</title>
        <authorList>
            <person name="Goeker M."/>
        </authorList>
    </citation>
    <scope>NUCLEOTIDE SEQUENCE [LARGE SCALE GENOMIC DNA]</scope>
    <source>
        <strain evidence="18 19">DSM 29481</strain>
    </source>
</reference>
<dbReference type="Proteomes" id="UP000295773">
    <property type="component" value="Unassembled WGS sequence"/>
</dbReference>
<comment type="pathway">
    <text evidence="2">Cell wall biogenesis; peptidoglycan biosynthesis.</text>
</comment>
<evidence type="ECO:0000256" key="3">
    <source>
        <dbReference type="ARBA" id="ARBA00012211"/>
    </source>
</evidence>
<protein>
    <recommendedName>
        <fullName evidence="3 14">UDP-N-acetylmuramate--L-alanine ligase</fullName>
        <ecNumber evidence="3 14">6.3.2.8</ecNumber>
    </recommendedName>
</protein>